<dbReference type="GO" id="GO:0005615">
    <property type="term" value="C:extracellular space"/>
    <property type="evidence" value="ECO:0007669"/>
    <property type="project" value="TreeGrafter"/>
</dbReference>
<evidence type="ECO:0000256" key="6">
    <source>
        <dbReference type="ARBA" id="ARBA00022940"/>
    </source>
</evidence>
<dbReference type="GO" id="GO:0002227">
    <property type="term" value="P:innate immune response in mucosa"/>
    <property type="evidence" value="ECO:0007669"/>
    <property type="project" value="TreeGrafter"/>
</dbReference>
<keyword evidence="4" id="KW-0929">Antimicrobial</keyword>
<comment type="similarity">
    <text evidence="2">Belongs to the beta-defensin family.</text>
</comment>
<evidence type="ECO:0000256" key="13">
    <source>
        <dbReference type="SAM" id="SignalP"/>
    </source>
</evidence>
<gene>
    <name evidence="15" type="ORF">GHT09_009975</name>
    <name evidence="16" type="ORF">MONAX_5E003658</name>
</gene>
<keyword evidence="5 13" id="KW-0732">Signal</keyword>
<dbReference type="GO" id="GO:0050830">
    <property type="term" value="P:defense response to Gram-positive bacterium"/>
    <property type="evidence" value="ECO:0007669"/>
    <property type="project" value="TreeGrafter"/>
</dbReference>
<dbReference type="EMBL" id="CABDUW010001414">
    <property type="protein sequence ID" value="VTJ81350.1"/>
    <property type="molecule type" value="Genomic_DNA"/>
</dbReference>
<evidence type="ECO:0000313" key="15">
    <source>
        <dbReference type="EMBL" id="KAF7478862.1"/>
    </source>
</evidence>
<dbReference type="GO" id="GO:0031731">
    <property type="term" value="F:CCR6 chemokine receptor binding"/>
    <property type="evidence" value="ECO:0007669"/>
    <property type="project" value="TreeGrafter"/>
</dbReference>
<comment type="subcellular location">
    <subcellularLocation>
        <location evidence="1">Secreted</location>
    </subcellularLocation>
</comment>
<accession>A0A5E4CJ52</accession>
<keyword evidence="17" id="KW-1185">Reference proteome</keyword>
<name>A0A5E4CJ52_MARMO</name>
<evidence type="ECO:0000256" key="10">
    <source>
        <dbReference type="ARBA" id="ARBA00037394"/>
    </source>
</evidence>
<dbReference type="InterPro" id="IPR001855">
    <property type="entry name" value="Defensin_beta-like"/>
</dbReference>
<evidence type="ECO:0000259" key="14">
    <source>
        <dbReference type="Pfam" id="PF00711"/>
    </source>
</evidence>
<feature type="domain" description="Beta-defensin-like" evidence="14">
    <location>
        <begin position="33"/>
        <end position="67"/>
    </location>
</feature>
<evidence type="ECO:0000256" key="1">
    <source>
        <dbReference type="ARBA" id="ARBA00004613"/>
    </source>
</evidence>
<comment type="subunit">
    <text evidence="9">Monomer. Homodimer.</text>
</comment>
<evidence type="ECO:0000256" key="5">
    <source>
        <dbReference type="ARBA" id="ARBA00022729"/>
    </source>
</evidence>
<dbReference type="Pfam" id="PF00711">
    <property type="entry name" value="Defensin_beta"/>
    <property type="match status" value="1"/>
</dbReference>
<keyword evidence="7" id="KW-0044">Antibiotic</keyword>
<reference evidence="15" key="2">
    <citation type="submission" date="2020-08" db="EMBL/GenBank/DDBJ databases">
        <authorList>
            <person name="Shumante A."/>
            <person name="Zimin A.V."/>
            <person name="Puiu D."/>
            <person name="Salzberg S.L."/>
        </authorList>
    </citation>
    <scope>NUCLEOTIDE SEQUENCE</scope>
    <source>
        <strain evidence="15">WC2-LM</strain>
        <tissue evidence="15">Liver</tissue>
    </source>
</reference>
<keyword evidence="8" id="KW-1015">Disulfide bond</keyword>
<protein>
    <recommendedName>
        <fullName evidence="11">Beta-defensin 1</fullName>
    </recommendedName>
    <alternativeName>
        <fullName evidence="12">Defensin, beta 1</fullName>
    </alternativeName>
</protein>
<sequence>MRFHYILVLILSFLFSQINPGAGLLTGLGHRSDHYMCVRNGGFCLYSSCPVDTKITGTCYHGRAKCCS</sequence>
<reference evidence="16 17" key="1">
    <citation type="submission" date="2019-04" db="EMBL/GenBank/DDBJ databases">
        <authorList>
            <person name="Alioto T."/>
            <person name="Alioto T."/>
        </authorList>
    </citation>
    <scope>NUCLEOTIDE SEQUENCE [LARGE SCALE GENOMIC DNA]</scope>
</reference>
<evidence type="ECO:0000256" key="8">
    <source>
        <dbReference type="ARBA" id="ARBA00023157"/>
    </source>
</evidence>
<evidence type="ECO:0000256" key="4">
    <source>
        <dbReference type="ARBA" id="ARBA00022529"/>
    </source>
</evidence>
<evidence type="ECO:0000256" key="2">
    <source>
        <dbReference type="ARBA" id="ARBA00007371"/>
    </source>
</evidence>
<dbReference type="SUPFAM" id="SSF57392">
    <property type="entry name" value="Defensin-like"/>
    <property type="match status" value="1"/>
</dbReference>
<dbReference type="Gene3D" id="3.10.360.10">
    <property type="entry name" value="Antimicrobial Peptide, Beta-defensin 2, Chain A"/>
    <property type="match status" value="1"/>
</dbReference>
<feature type="chain" id="PRO_5036367793" description="Beta-defensin 1" evidence="13">
    <location>
        <begin position="24"/>
        <end position="68"/>
    </location>
</feature>
<keyword evidence="3" id="KW-0964">Secreted</keyword>
<proteinExistence type="inferred from homology"/>
<dbReference type="PANTHER" id="PTHR21388:SF9">
    <property type="entry name" value="BETA-DEFENSIN 1"/>
    <property type="match status" value="1"/>
</dbReference>
<evidence type="ECO:0000256" key="7">
    <source>
        <dbReference type="ARBA" id="ARBA00023022"/>
    </source>
</evidence>
<organism evidence="16 17">
    <name type="scientific">Marmota monax</name>
    <name type="common">Woodchuck</name>
    <dbReference type="NCBI Taxonomy" id="9995"/>
    <lineage>
        <taxon>Eukaryota</taxon>
        <taxon>Metazoa</taxon>
        <taxon>Chordata</taxon>
        <taxon>Craniata</taxon>
        <taxon>Vertebrata</taxon>
        <taxon>Euteleostomi</taxon>
        <taxon>Mammalia</taxon>
        <taxon>Eutheria</taxon>
        <taxon>Euarchontoglires</taxon>
        <taxon>Glires</taxon>
        <taxon>Rodentia</taxon>
        <taxon>Sciuromorpha</taxon>
        <taxon>Sciuridae</taxon>
        <taxon>Xerinae</taxon>
        <taxon>Marmotini</taxon>
        <taxon>Marmota</taxon>
    </lineage>
</organism>
<dbReference type="EMBL" id="WJEC01001437">
    <property type="protein sequence ID" value="KAF7478862.1"/>
    <property type="molecule type" value="Genomic_DNA"/>
</dbReference>
<evidence type="ECO:0000313" key="17">
    <source>
        <dbReference type="Proteomes" id="UP000335636"/>
    </source>
</evidence>
<dbReference type="GO" id="GO:0050829">
    <property type="term" value="P:defense response to Gram-negative bacterium"/>
    <property type="evidence" value="ECO:0007669"/>
    <property type="project" value="TreeGrafter"/>
</dbReference>
<evidence type="ECO:0000256" key="12">
    <source>
        <dbReference type="ARBA" id="ARBA00041630"/>
    </source>
</evidence>
<evidence type="ECO:0000256" key="9">
    <source>
        <dbReference type="ARBA" id="ARBA00024380"/>
    </source>
</evidence>
<dbReference type="Proteomes" id="UP000662637">
    <property type="component" value="Unassembled WGS sequence"/>
</dbReference>
<dbReference type="Proteomes" id="UP000335636">
    <property type="component" value="Unassembled WGS sequence"/>
</dbReference>
<feature type="signal peptide" evidence="13">
    <location>
        <begin position="1"/>
        <end position="23"/>
    </location>
</feature>
<dbReference type="FunFam" id="3.10.360.10:FF:000001">
    <property type="entry name" value="Beta-defensin 1"/>
    <property type="match status" value="1"/>
</dbReference>
<comment type="function">
    <text evidence="10">Has bactericidal activity. May act as a ligand for C-C chemokine receptor CCR6. Positively regulates the sperm motility and bactericidal activity in a CCR6-dependent manner. Binds to CCR6 and triggers Ca2+ mobilization in the sperm which is important for its motility.</text>
</comment>
<dbReference type="AlphaFoldDB" id="A0A5E4CJ52"/>
<evidence type="ECO:0000256" key="3">
    <source>
        <dbReference type="ARBA" id="ARBA00022525"/>
    </source>
</evidence>
<keyword evidence="6" id="KW-0211">Defensin</keyword>
<evidence type="ECO:0000256" key="11">
    <source>
        <dbReference type="ARBA" id="ARBA00040807"/>
    </source>
</evidence>
<dbReference type="PANTHER" id="PTHR21388">
    <property type="entry name" value="BETA-DEFENSIN-RELATED"/>
    <property type="match status" value="1"/>
</dbReference>
<evidence type="ECO:0000313" key="16">
    <source>
        <dbReference type="EMBL" id="VTJ81350.1"/>
    </source>
</evidence>